<gene>
    <name evidence="3" type="ORF">DKZ56_02520</name>
</gene>
<protein>
    <submittedName>
        <fullName evidence="3">Transcriptional regulator</fullName>
    </submittedName>
</protein>
<evidence type="ECO:0000313" key="3">
    <source>
        <dbReference type="EMBL" id="QBK24847.1"/>
    </source>
</evidence>
<keyword evidence="4" id="KW-1185">Reference proteome</keyword>
<feature type="transmembrane region" description="Helical" evidence="1">
    <location>
        <begin position="6"/>
        <end position="26"/>
    </location>
</feature>
<organism evidence="3 4">
    <name type="scientific">Ureibacillus thermophilus</name>
    <dbReference type="NCBI Taxonomy" id="367743"/>
    <lineage>
        <taxon>Bacteria</taxon>
        <taxon>Bacillati</taxon>
        <taxon>Bacillota</taxon>
        <taxon>Bacilli</taxon>
        <taxon>Bacillales</taxon>
        <taxon>Caryophanaceae</taxon>
        <taxon>Ureibacillus</taxon>
    </lineage>
</organism>
<dbReference type="Gene3D" id="2.40.128.690">
    <property type="entry name" value="YycH protein, domain 3-like"/>
    <property type="match status" value="1"/>
</dbReference>
<dbReference type="Pfam" id="PF09648">
    <property type="entry name" value="YycI"/>
    <property type="match status" value="1"/>
</dbReference>
<dbReference type="Proteomes" id="UP000291151">
    <property type="component" value="Chromosome"/>
</dbReference>
<sequence>MDWSKSKTIFIIVFFILDMFLFSLYLNRHIEAQQVKVSGGKTIEARLKDDQITYNLLPTVETAPYISAKVTNFKEENFQLKNVQQATIEDSNKLIVTLKEPVKLRNIKEKSIFNEFIKNNVYKGSFYTVWKINEEERTAIFFQNFDDKTIYYNIHGIVTIYWNEDLEVTKYEQTMLSDFEEFEDEETLLPPYQVIQILYARDLLKPNSHIAEIKLGYSTLVQLTQTQVFVPTWKVRVVTAADSEEEYFVNAVDGKIIDVQSDLTVDEDETDELEQLKEIEEE</sequence>
<keyword evidence="1" id="KW-1133">Transmembrane helix</keyword>
<evidence type="ECO:0000256" key="1">
    <source>
        <dbReference type="SAM" id="Phobius"/>
    </source>
</evidence>
<dbReference type="AlphaFoldDB" id="A0A4P6UQN5"/>
<dbReference type="KEGG" id="uth:DKZ56_02520"/>
<evidence type="ECO:0000259" key="2">
    <source>
        <dbReference type="Pfam" id="PF09648"/>
    </source>
</evidence>
<dbReference type="GO" id="GO:0016020">
    <property type="term" value="C:membrane"/>
    <property type="evidence" value="ECO:0007669"/>
    <property type="project" value="InterPro"/>
</dbReference>
<name>A0A4P6UQN5_9BACL</name>
<feature type="domain" description="Regulatory protein YycH-like" evidence="2">
    <location>
        <begin position="38"/>
        <end position="252"/>
    </location>
</feature>
<evidence type="ECO:0000313" key="4">
    <source>
        <dbReference type="Proteomes" id="UP000291151"/>
    </source>
</evidence>
<reference evidence="3 4" key="1">
    <citation type="submission" date="2019-02" db="EMBL/GenBank/DDBJ databases">
        <title>Ureibacillus thermophilus.</title>
        <authorList>
            <person name="Sunny J.S."/>
            <person name="Natarajan A."/>
            <person name="Saleena L.M."/>
        </authorList>
    </citation>
    <scope>NUCLEOTIDE SEQUENCE [LARGE SCALE GENOMIC DNA]</scope>
    <source>
        <strain evidence="3 4">LM102</strain>
    </source>
</reference>
<keyword evidence="1" id="KW-0472">Membrane</keyword>
<dbReference type="InterPro" id="IPR018604">
    <property type="entry name" value="YycI-like"/>
</dbReference>
<proteinExistence type="predicted"/>
<keyword evidence="1" id="KW-0812">Transmembrane</keyword>
<dbReference type="EMBL" id="CP036528">
    <property type="protein sequence ID" value="QBK24847.1"/>
    <property type="molecule type" value="Genomic_DNA"/>
</dbReference>
<accession>A0A4P6UQN5</accession>
<dbReference type="RefSeq" id="WP_208651165.1">
    <property type="nucleotide sequence ID" value="NZ_CP036528.1"/>
</dbReference>